<comment type="similarity">
    <text evidence="3">Belongs to the ubiquitin-activating E1 family.</text>
</comment>
<dbReference type="RefSeq" id="XP_033522682.1">
    <property type="nucleotide sequence ID" value="XM_033665941.1"/>
</dbReference>
<comment type="subcellular location">
    <subcellularLocation>
        <location evidence="1">Nucleus</location>
    </subcellularLocation>
</comment>
<dbReference type="AlphaFoldDB" id="A0A6A6AAP5"/>
<dbReference type="SUPFAM" id="SSF69572">
    <property type="entry name" value="Activating enzymes of the ubiquitin-like proteins"/>
    <property type="match status" value="1"/>
</dbReference>
<dbReference type="GO" id="GO:0005737">
    <property type="term" value="C:cytoplasm"/>
    <property type="evidence" value="ECO:0007669"/>
    <property type="project" value="TreeGrafter"/>
</dbReference>
<dbReference type="InterPro" id="IPR045886">
    <property type="entry name" value="ThiF/MoeB/HesA"/>
</dbReference>
<keyword evidence="4" id="KW-0833">Ubl conjugation pathway</keyword>
<dbReference type="CDD" id="cd01492">
    <property type="entry name" value="Aos1_SUMO"/>
    <property type="match status" value="1"/>
</dbReference>
<dbReference type="InterPro" id="IPR000011">
    <property type="entry name" value="UBQ/SUMO-activ_enz_E1-like"/>
</dbReference>
<keyword evidence="5" id="KW-0539">Nucleus</keyword>
<evidence type="ECO:0000256" key="4">
    <source>
        <dbReference type="ARBA" id="ARBA00022786"/>
    </source>
</evidence>
<keyword evidence="9" id="KW-1185">Reference proteome</keyword>
<dbReference type="GeneID" id="54406373"/>
<evidence type="ECO:0000259" key="7">
    <source>
        <dbReference type="Pfam" id="PF00899"/>
    </source>
</evidence>
<dbReference type="PANTHER" id="PTHR10953:SF162">
    <property type="entry name" value="SUMO-ACTIVATING ENZYME SUBUNIT 1"/>
    <property type="match status" value="1"/>
</dbReference>
<dbReference type="GO" id="GO:0031510">
    <property type="term" value="C:SUMO activating enzyme complex"/>
    <property type="evidence" value="ECO:0007669"/>
    <property type="project" value="TreeGrafter"/>
</dbReference>
<evidence type="ECO:0000256" key="6">
    <source>
        <dbReference type="ARBA" id="ARBA00044354"/>
    </source>
</evidence>
<gene>
    <name evidence="8" type="ORF">P153DRAFT_341817</name>
</gene>
<reference evidence="8" key="1">
    <citation type="journal article" date="2020" name="Stud. Mycol.">
        <title>101 Dothideomycetes genomes: a test case for predicting lifestyles and emergence of pathogens.</title>
        <authorList>
            <person name="Haridas S."/>
            <person name="Albert R."/>
            <person name="Binder M."/>
            <person name="Bloem J."/>
            <person name="Labutti K."/>
            <person name="Salamov A."/>
            <person name="Andreopoulos B."/>
            <person name="Baker S."/>
            <person name="Barry K."/>
            <person name="Bills G."/>
            <person name="Bluhm B."/>
            <person name="Cannon C."/>
            <person name="Castanera R."/>
            <person name="Culley D."/>
            <person name="Daum C."/>
            <person name="Ezra D."/>
            <person name="Gonzalez J."/>
            <person name="Henrissat B."/>
            <person name="Kuo A."/>
            <person name="Liang C."/>
            <person name="Lipzen A."/>
            <person name="Lutzoni F."/>
            <person name="Magnuson J."/>
            <person name="Mondo S."/>
            <person name="Nolan M."/>
            <person name="Ohm R."/>
            <person name="Pangilinan J."/>
            <person name="Park H.-J."/>
            <person name="Ramirez L."/>
            <person name="Alfaro M."/>
            <person name="Sun H."/>
            <person name="Tritt A."/>
            <person name="Yoshinaga Y."/>
            <person name="Zwiers L.-H."/>
            <person name="Turgeon B."/>
            <person name="Goodwin S."/>
            <person name="Spatafora J."/>
            <person name="Crous P."/>
            <person name="Grigoriev I."/>
        </authorList>
    </citation>
    <scope>NUCLEOTIDE SEQUENCE</scope>
    <source>
        <strain evidence="8">CBS 119687</strain>
    </source>
</reference>
<feature type="domain" description="THIF-type NAD/FAD binding fold" evidence="7">
    <location>
        <begin position="44"/>
        <end position="370"/>
    </location>
</feature>
<dbReference type="Gene3D" id="3.40.50.720">
    <property type="entry name" value="NAD(P)-binding Rossmann-like Domain"/>
    <property type="match status" value="1"/>
</dbReference>
<protein>
    <recommendedName>
        <fullName evidence="6">Ubiquitin-like 1-activating enzyme E1A</fullName>
    </recommendedName>
</protein>
<name>A0A6A6AAP5_9PLEO</name>
<evidence type="ECO:0000256" key="3">
    <source>
        <dbReference type="ARBA" id="ARBA00005673"/>
    </source>
</evidence>
<evidence type="ECO:0000256" key="1">
    <source>
        <dbReference type="ARBA" id="ARBA00004123"/>
    </source>
</evidence>
<dbReference type="InterPro" id="IPR000594">
    <property type="entry name" value="ThiF_NAD_FAD-bd"/>
</dbReference>
<dbReference type="EMBL" id="ML977508">
    <property type="protein sequence ID" value="KAF2128293.1"/>
    <property type="molecule type" value="Genomic_DNA"/>
</dbReference>
<dbReference type="GO" id="GO:0016925">
    <property type="term" value="P:protein sumoylation"/>
    <property type="evidence" value="ECO:0007669"/>
    <property type="project" value="TreeGrafter"/>
</dbReference>
<dbReference type="PRINTS" id="PR01849">
    <property type="entry name" value="UBIQUITINACT"/>
</dbReference>
<accession>A0A6A6AAP5</accession>
<dbReference type="InterPro" id="IPR035985">
    <property type="entry name" value="Ubiquitin-activating_enz"/>
</dbReference>
<evidence type="ECO:0000313" key="9">
    <source>
        <dbReference type="Proteomes" id="UP000799771"/>
    </source>
</evidence>
<evidence type="ECO:0000256" key="2">
    <source>
        <dbReference type="ARBA" id="ARBA00004718"/>
    </source>
</evidence>
<evidence type="ECO:0000256" key="5">
    <source>
        <dbReference type="ARBA" id="ARBA00023242"/>
    </source>
</evidence>
<organism evidence="8 9">
    <name type="scientific">Dothidotthia symphoricarpi CBS 119687</name>
    <dbReference type="NCBI Taxonomy" id="1392245"/>
    <lineage>
        <taxon>Eukaryota</taxon>
        <taxon>Fungi</taxon>
        <taxon>Dikarya</taxon>
        <taxon>Ascomycota</taxon>
        <taxon>Pezizomycotina</taxon>
        <taxon>Dothideomycetes</taxon>
        <taxon>Pleosporomycetidae</taxon>
        <taxon>Pleosporales</taxon>
        <taxon>Dothidotthiaceae</taxon>
        <taxon>Dothidotthia</taxon>
    </lineage>
</organism>
<proteinExistence type="inferred from homology"/>
<sequence>MIEGTAPLIPPITNGSILPKDTIGQTVTAVAAPDSISADEIALYDRQIRLWGVQAQEKIRTANILLINIKALANEIAKNLVLAGVGSITLADHQVVTEEDLGAQFLISEDDVGKNRAEAAAPQVQKLNPRVKVNVLTTNICNAPNENFYAQFDVIIATDLPFASLFALNAGARIGNRPFYAGASHGLYGYIFADLIAHTFVIEREKSNRATSKGAETPTRTVVDIQTKRENGKAIEMVTKQEIYTPLMLAKDSPLSPDITANARRLKKVHPLLTAVRALWEYQRSGLGIDPTHSQADLSAFTKLATEKHKELLLPSDTLTADFLRSFLQNLGSEVAPVTAFLGGQLAQDVINVLGHREQPVQNLMLFDGEESLAPVYTLHSGVQGVVLPILPASGAGAAVVEID</sequence>
<dbReference type="Pfam" id="PF00899">
    <property type="entry name" value="ThiF"/>
    <property type="match status" value="1"/>
</dbReference>
<dbReference type="Proteomes" id="UP000799771">
    <property type="component" value="Unassembled WGS sequence"/>
</dbReference>
<evidence type="ECO:0000313" key="8">
    <source>
        <dbReference type="EMBL" id="KAF2128293.1"/>
    </source>
</evidence>
<dbReference type="OrthoDB" id="1708823at2759"/>
<dbReference type="PANTHER" id="PTHR10953">
    <property type="entry name" value="UBIQUITIN-ACTIVATING ENZYME E1"/>
    <property type="match status" value="1"/>
</dbReference>
<comment type="pathway">
    <text evidence="2">Protein modification; protein sumoylation.</text>
</comment>
<dbReference type="GO" id="GO:0019948">
    <property type="term" value="F:SUMO activating enzyme activity"/>
    <property type="evidence" value="ECO:0007669"/>
    <property type="project" value="TreeGrafter"/>
</dbReference>